<feature type="domain" description="HTH gntR-type" evidence="4">
    <location>
        <begin position="16"/>
        <end position="83"/>
    </location>
</feature>
<dbReference type="CDD" id="cd07377">
    <property type="entry name" value="WHTH_GntR"/>
    <property type="match status" value="1"/>
</dbReference>
<name>A0A7W6LTU5_9SPHN</name>
<keyword evidence="1" id="KW-0805">Transcription regulation</keyword>
<dbReference type="AlphaFoldDB" id="A0A7W6LTU5"/>
<dbReference type="GO" id="GO:0003677">
    <property type="term" value="F:DNA binding"/>
    <property type="evidence" value="ECO:0007669"/>
    <property type="project" value="UniProtKB-KW"/>
</dbReference>
<sequence>MQDPSDSDANVDQRPTKPGQHVIISLRRMIAQGVIQPGERIAEVATAAALGVSRMPVRTALRALEAEGLVTKLGGRGYAARAITASEIHGAIEVRGVLEGLAARRIATQGLSSLDEQRFAACLTQGDAIFSKGCLSDGDLDRFHAYNLAFHDLLIDICGNPSIGQALARNNHLPFASASALAVDWNDRPAEFAHLEAAHRAHCAVVDAILRRAPDEAERVMRNHAEAAVGSASIFRRLGIGLGASSTA</sequence>
<dbReference type="Gene3D" id="1.20.120.530">
    <property type="entry name" value="GntR ligand-binding domain-like"/>
    <property type="match status" value="1"/>
</dbReference>
<dbReference type="PANTHER" id="PTHR43537">
    <property type="entry name" value="TRANSCRIPTIONAL REGULATOR, GNTR FAMILY"/>
    <property type="match status" value="1"/>
</dbReference>
<dbReference type="SUPFAM" id="SSF48008">
    <property type="entry name" value="GntR ligand-binding domain-like"/>
    <property type="match status" value="1"/>
</dbReference>
<dbReference type="InterPro" id="IPR008920">
    <property type="entry name" value="TF_FadR/GntR_C"/>
</dbReference>
<evidence type="ECO:0000313" key="5">
    <source>
        <dbReference type="EMBL" id="MBB4150047.1"/>
    </source>
</evidence>
<evidence type="ECO:0000259" key="4">
    <source>
        <dbReference type="PROSITE" id="PS50949"/>
    </source>
</evidence>
<dbReference type="InterPro" id="IPR011711">
    <property type="entry name" value="GntR_C"/>
</dbReference>
<accession>A0A7W6LTU5</accession>
<evidence type="ECO:0000256" key="3">
    <source>
        <dbReference type="ARBA" id="ARBA00023163"/>
    </source>
</evidence>
<dbReference type="SUPFAM" id="SSF46785">
    <property type="entry name" value="Winged helix' DNA-binding domain"/>
    <property type="match status" value="1"/>
</dbReference>
<evidence type="ECO:0000313" key="6">
    <source>
        <dbReference type="Proteomes" id="UP000590524"/>
    </source>
</evidence>
<reference evidence="5 6" key="1">
    <citation type="submission" date="2020-08" db="EMBL/GenBank/DDBJ databases">
        <title>Genomic Encyclopedia of Type Strains, Phase IV (KMG-IV): sequencing the most valuable type-strain genomes for metagenomic binning, comparative biology and taxonomic classification.</title>
        <authorList>
            <person name="Goeker M."/>
        </authorList>
    </citation>
    <scope>NUCLEOTIDE SEQUENCE [LARGE SCALE GENOMIC DNA]</scope>
    <source>
        <strain evidence="5 6">DSM 19371</strain>
    </source>
</reference>
<dbReference type="SMART" id="SM00345">
    <property type="entry name" value="HTH_GNTR"/>
    <property type="match status" value="1"/>
</dbReference>
<comment type="caution">
    <text evidence="5">The sequence shown here is derived from an EMBL/GenBank/DDBJ whole genome shotgun (WGS) entry which is preliminary data.</text>
</comment>
<organism evidence="5 6">
    <name type="scientific">Sphingobium scionense</name>
    <dbReference type="NCBI Taxonomy" id="1404341"/>
    <lineage>
        <taxon>Bacteria</taxon>
        <taxon>Pseudomonadati</taxon>
        <taxon>Pseudomonadota</taxon>
        <taxon>Alphaproteobacteria</taxon>
        <taxon>Sphingomonadales</taxon>
        <taxon>Sphingomonadaceae</taxon>
        <taxon>Sphingobium</taxon>
    </lineage>
</organism>
<gene>
    <name evidence="5" type="ORF">GGQ90_003846</name>
</gene>
<dbReference type="Pfam" id="PF00392">
    <property type="entry name" value="GntR"/>
    <property type="match status" value="1"/>
</dbReference>
<dbReference type="PROSITE" id="PS50949">
    <property type="entry name" value="HTH_GNTR"/>
    <property type="match status" value="1"/>
</dbReference>
<dbReference type="SMART" id="SM00895">
    <property type="entry name" value="FCD"/>
    <property type="match status" value="1"/>
</dbReference>
<dbReference type="Gene3D" id="1.10.10.10">
    <property type="entry name" value="Winged helix-like DNA-binding domain superfamily/Winged helix DNA-binding domain"/>
    <property type="match status" value="1"/>
</dbReference>
<dbReference type="Proteomes" id="UP000590524">
    <property type="component" value="Unassembled WGS sequence"/>
</dbReference>
<dbReference type="RefSeq" id="WP_188083512.1">
    <property type="nucleotide sequence ID" value="NZ_JACIEU010000016.1"/>
</dbReference>
<evidence type="ECO:0000256" key="1">
    <source>
        <dbReference type="ARBA" id="ARBA00023015"/>
    </source>
</evidence>
<keyword evidence="6" id="KW-1185">Reference proteome</keyword>
<dbReference type="EMBL" id="JACIEU010000016">
    <property type="protein sequence ID" value="MBB4150047.1"/>
    <property type="molecule type" value="Genomic_DNA"/>
</dbReference>
<proteinExistence type="predicted"/>
<keyword evidence="2" id="KW-0238">DNA-binding</keyword>
<dbReference type="InterPro" id="IPR000524">
    <property type="entry name" value="Tscrpt_reg_HTH_GntR"/>
</dbReference>
<dbReference type="PANTHER" id="PTHR43537:SF51">
    <property type="entry name" value="HTH-TYPE TRANSCRIPTIONAL REGULATOR LGOR-RELATED"/>
    <property type="match status" value="1"/>
</dbReference>
<dbReference type="InterPro" id="IPR036390">
    <property type="entry name" value="WH_DNA-bd_sf"/>
</dbReference>
<dbReference type="Pfam" id="PF07729">
    <property type="entry name" value="FCD"/>
    <property type="match status" value="1"/>
</dbReference>
<protein>
    <submittedName>
        <fullName evidence="5">GntR family transcriptional regulator of vanillate catabolism</fullName>
    </submittedName>
</protein>
<dbReference type="InterPro" id="IPR036388">
    <property type="entry name" value="WH-like_DNA-bd_sf"/>
</dbReference>
<keyword evidence="3" id="KW-0804">Transcription</keyword>
<evidence type="ECO:0000256" key="2">
    <source>
        <dbReference type="ARBA" id="ARBA00023125"/>
    </source>
</evidence>
<dbReference type="GO" id="GO:0003700">
    <property type="term" value="F:DNA-binding transcription factor activity"/>
    <property type="evidence" value="ECO:0007669"/>
    <property type="project" value="InterPro"/>
</dbReference>